<organism evidence="8 9">
    <name type="scientific">Nannocystis exedens</name>
    <dbReference type="NCBI Taxonomy" id="54"/>
    <lineage>
        <taxon>Bacteria</taxon>
        <taxon>Pseudomonadati</taxon>
        <taxon>Myxococcota</taxon>
        <taxon>Polyangia</taxon>
        <taxon>Nannocystales</taxon>
        <taxon>Nannocystaceae</taxon>
        <taxon>Nannocystis</taxon>
    </lineage>
</organism>
<keyword evidence="3 6" id="KW-0812">Transmembrane</keyword>
<keyword evidence="5 6" id="KW-0472">Membrane</keyword>
<dbReference type="OrthoDB" id="5315372at2"/>
<name>A0A1I2HSL5_9BACT</name>
<feature type="transmembrane region" description="Helical" evidence="6">
    <location>
        <begin position="363"/>
        <end position="382"/>
    </location>
</feature>
<evidence type="ECO:0000256" key="2">
    <source>
        <dbReference type="ARBA" id="ARBA00022475"/>
    </source>
</evidence>
<evidence type="ECO:0000256" key="5">
    <source>
        <dbReference type="ARBA" id="ARBA00023136"/>
    </source>
</evidence>
<evidence type="ECO:0000256" key="1">
    <source>
        <dbReference type="ARBA" id="ARBA00004651"/>
    </source>
</evidence>
<dbReference type="Gene3D" id="1.20.1250.20">
    <property type="entry name" value="MFS general substrate transporter like domains"/>
    <property type="match status" value="2"/>
</dbReference>
<keyword evidence="2" id="KW-1003">Cell membrane</keyword>
<dbReference type="InterPro" id="IPR011701">
    <property type="entry name" value="MFS"/>
</dbReference>
<dbReference type="PROSITE" id="PS50850">
    <property type="entry name" value="MFS"/>
    <property type="match status" value="1"/>
</dbReference>
<dbReference type="Proteomes" id="UP000199400">
    <property type="component" value="Unassembled WGS sequence"/>
</dbReference>
<feature type="domain" description="Major facilitator superfamily (MFS) profile" evidence="7">
    <location>
        <begin position="15"/>
        <end position="414"/>
    </location>
</feature>
<feature type="transmembrane region" description="Helical" evidence="6">
    <location>
        <begin position="50"/>
        <end position="70"/>
    </location>
</feature>
<dbReference type="InterPro" id="IPR050189">
    <property type="entry name" value="MFS_Efflux_Transporters"/>
</dbReference>
<dbReference type="InterPro" id="IPR020846">
    <property type="entry name" value="MFS_dom"/>
</dbReference>
<reference evidence="9" key="1">
    <citation type="submission" date="2016-10" db="EMBL/GenBank/DDBJ databases">
        <authorList>
            <person name="Varghese N."/>
            <person name="Submissions S."/>
        </authorList>
    </citation>
    <scope>NUCLEOTIDE SEQUENCE [LARGE SCALE GENOMIC DNA]</scope>
    <source>
        <strain evidence="9">ATCC 25963</strain>
    </source>
</reference>
<comment type="subcellular location">
    <subcellularLocation>
        <location evidence="1">Cell membrane</location>
        <topology evidence="1">Multi-pass membrane protein</topology>
    </subcellularLocation>
</comment>
<dbReference type="EMBL" id="FOMX01000046">
    <property type="protein sequence ID" value="SFF31847.1"/>
    <property type="molecule type" value="Genomic_DNA"/>
</dbReference>
<feature type="transmembrane region" description="Helical" evidence="6">
    <location>
        <begin position="300"/>
        <end position="319"/>
    </location>
</feature>
<feature type="transmembrane region" description="Helical" evidence="6">
    <location>
        <begin position="142"/>
        <end position="160"/>
    </location>
</feature>
<feature type="transmembrane region" description="Helical" evidence="6">
    <location>
        <begin position="107"/>
        <end position="130"/>
    </location>
</feature>
<feature type="transmembrane region" description="Helical" evidence="6">
    <location>
        <begin position="325"/>
        <end position="351"/>
    </location>
</feature>
<dbReference type="GO" id="GO:0022857">
    <property type="term" value="F:transmembrane transporter activity"/>
    <property type="evidence" value="ECO:0007669"/>
    <property type="project" value="InterPro"/>
</dbReference>
<dbReference type="RefSeq" id="WP_096327665.1">
    <property type="nucleotide sequence ID" value="NZ_FOMX01000046.1"/>
</dbReference>
<gene>
    <name evidence="8" type="ORF">SAMN02745121_08109</name>
</gene>
<protein>
    <submittedName>
        <fullName evidence="8">Major Facilitator Superfamily protein</fullName>
    </submittedName>
</protein>
<dbReference type="GO" id="GO:0005886">
    <property type="term" value="C:plasma membrane"/>
    <property type="evidence" value="ECO:0007669"/>
    <property type="project" value="UniProtKB-SubCell"/>
</dbReference>
<feature type="transmembrane region" description="Helical" evidence="6">
    <location>
        <begin position="12"/>
        <end position="30"/>
    </location>
</feature>
<evidence type="ECO:0000313" key="8">
    <source>
        <dbReference type="EMBL" id="SFF31847.1"/>
    </source>
</evidence>
<feature type="transmembrane region" description="Helical" evidence="6">
    <location>
        <begin position="82"/>
        <end position="101"/>
    </location>
</feature>
<dbReference type="AlphaFoldDB" id="A0A1I2HSL5"/>
<dbReference type="STRING" id="54.SAMN02745121_08109"/>
<dbReference type="SUPFAM" id="SSF103473">
    <property type="entry name" value="MFS general substrate transporter"/>
    <property type="match status" value="1"/>
</dbReference>
<feature type="transmembrane region" description="Helical" evidence="6">
    <location>
        <begin position="236"/>
        <end position="255"/>
    </location>
</feature>
<feature type="transmembrane region" description="Helical" evidence="6">
    <location>
        <begin position="275"/>
        <end position="293"/>
    </location>
</feature>
<dbReference type="PANTHER" id="PTHR43124:SF3">
    <property type="entry name" value="CHLORAMPHENICOL EFFLUX PUMP RV0191"/>
    <property type="match status" value="1"/>
</dbReference>
<evidence type="ECO:0000256" key="4">
    <source>
        <dbReference type="ARBA" id="ARBA00022989"/>
    </source>
</evidence>
<feature type="transmembrane region" description="Helical" evidence="6">
    <location>
        <begin position="172"/>
        <end position="191"/>
    </location>
</feature>
<keyword evidence="4 6" id="KW-1133">Transmembrane helix</keyword>
<proteinExistence type="predicted"/>
<dbReference type="PANTHER" id="PTHR43124">
    <property type="entry name" value="PURINE EFFLUX PUMP PBUE"/>
    <property type="match status" value="1"/>
</dbReference>
<feature type="transmembrane region" description="Helical" evidence="6">
    <location>
        <begin position="388"/>
        <end position="409"/>
    </location>
</feature>
<evidence type="ECO:0000256" key="3">
    <source>
        <dbReference type="ARBA" id="ARBA00022692"/>
    </source>
</evidence>
<accession>A0A1I2HSL5</accession>
<keyword evidence="9" id="KW-1185">Reference proteome</keyword>
<dbReference type="Pfam" id="PF07690">
    <property type="entry name" value="MFS_1"/>
    <property type="match status" value="2"/>
</dbReference>
<evidence type="ECO:0000256" key="6">
    <source>
        <dbReference type="SAM" id="Phobius"/>
    </source>
</evidence>
<evidence type="ECO:0000313" key="9">
    <source>
        <dbReference type="Proteomes" id="UP000199400"/>
    </source>
</evidence>
<sequence>MPDAPSIRWFPGYTVVAVAAVASIASAPGQTFLLSQLNAPLRATFDIGELALNGAYTLATLTAALPLVVIGQWTDRLGPRHMLAVSGAAAGLACLVMSSAVNLLTVFLGFFALRLFTAGTLSVVSQHALAMWFHRRLGSIHGVMQVAVFGVWVLAPQLALYLIETIGWRQTYGLFGVMIAVAVIPAAYLLVKNRPEDVGHALDGDRPAPEAATAGAAALSSEPGFTLAEAMRTRSYWTLVAATFVPPLIGTAMIFDIQPILAERALTPADAAVAVSAWSGIMGAWALPAGMLADRVSPRRLLPVAMAVLALSSLSFAVVSSRFTAVLAIVSLGVGNSTVAACASTALARYFGRRHHGAIRSSVTRIAVIGTGLGTLVTGVSFELTRSYLPALIIFASMCLPVLVLALSARPPEAPSARHEQVADPAAG</sequence>
<dbReference type="InterPro" id="IPR036259">
    <property type="entry name" value="MFS_trans_sf"/>
</dbReference>
<evidence type="ECO:0000259" key="7">
    <source>
        <dbReference type="PROSITE" id="PS50850"/>
    </source>
</evidence>